<feature type="transmembrane region" description="Helical" evidence="8">
    <location>
        <begin position="65"/>
        <end position="85"/>
    </location>
</feature>
<keyword evidence="6 8" id="KW-1133">Transmembrane helix</keyword>
<evidence type="ECO:0000256" key="8">
    <source>
        <dbReference type="HAMAP-Rule" id="MF_00478"/>
    </source>
</evidence>
<comment type="function">
    <text evidence="8">Part of a membrane-bound complex that couples electron transfer with translocation of ions across the membrane.</text>
</comment>
<dbReference type="GO" id="GO:0012505">
    <property type="term" value="C:endomembrane system"/>
    <property type="evidence" value="ECO:0007669"/>
    <property type="project" value="UniProtKB-SubCell"/>
</dbReference>
<dbReference type="InterPro" id="IPR010968">
    <property type="entry name" value="RnfE"/>
</dbReference>
<comment type="subunit">
    <text evidence="8">The complex is composed of six subunits: RnfA, RnfB, RnfC, RnfD, RnfE and RnfG.</text>
</comment>
<evidence type="ECO:0000256" key="2">
    <source>
        <dbReference type="ARBA" id="ARBA00022448"/>
    </source>
</evidence>
<evidence type="ECO:0000256" key="6">
    <source>
        <dbReference type="ARBA" id="ARBA00022989"/>
    </source>
</evidence>
<reference evidence="10 11" key="1">
    <citation type="journal article" date="2019" name="ISME J.">
        <title>Genome analyses of uncultured TG2/ZB3 bacteria in 'Margulisbacteria' specifically attached to ectosymbiotic spirochetes of protists in the termite gut.</title>
        <authorList>
            <person name="Utami Y.D."/>
            <person name="Kuwahara H."/>
            <person name="Igai K."/>
            <person name="Murakami T."/>
            <person name="Sugaya K."/>
            <person name="Morikawa T."/>
            <person name="Nagura Y."/>
            <person name="Yuki M."/>
            <person name="Deevong P."/>
            <person name="Inoue T."/>
            <person name="Kihara K."/>
            <person name="Lo N."/>
            <person name="Yamada A."/>
            <person name="Ohkuma M."/>
            <person name="Hongoh Y."/>
        </authorList>
    </citation>
    <scope>NUCLEOTIDE SEQUENCE [LARGE SCALE GENOMIC DNA]</scope>
    <source>
        <strain evidence="10">NkOx7-01</strain>
    </source>
</reference>
<evidence type="ECO:0000313" key="11">
    <source>
        <dbReference type="Proteomes" id="UP000269352"/>
    </source>
</evidence>
<evidence type="ECO:0000256" key="1">
    <source>
        <dbReference type="ARBA" id="ARBA00004127"/>
    </source>
</evidence>
<accession>A0A388T9L5</accession>
<evidence type="ECO:0000256" key="9">
    <source>
        <dbReference type="SAM" id="SignalP"/>
    </source>
</evidence>
<feature type="transmembrane region" description="Helical" evidence="8">
    <location>
        <begin position="164"/>
        <end position="184"/>
    </location>
</feature>
<keyword evidence="3 8" id="KW-0812">Transmembrane</keyword>
<comment type="caution">
    <text evidence="10">The sequence shown here is derived from an EMBL/GenBank/DDBJ whole genome shotgun (WGS) entry which is preliminary data.</text>
</comment>
<gene>
    <name evidence="8 10" type="primary">rnfE</name>
    <name evidence="10" type="ORF">NO1_0506</name>
</gene>
<keyword evidence="5 8" id="KW-0249">Electron transport</keyword>
<feature type="signal peptide" evidence="9">
    <location>
        <begin position="1"/>
        <end position="24"/>
    </location>
</feature>
<dbReference type="PANTHER" id="PTHR30586:SF0">
    <property type="entry name" value="ION-TRANSLOCATING OXIDOREDUCTASE COMPLEX SUBUNIT E"/>
    <property type="match status" value="1"/>
</dbReference>
<feature type="transmembrane region" description="Helical" evidence="8">
    <location>
        <begin position="91"/>
        <end position="109"/>
    </location>
</feature>
<keyword evidence="11" id="KW-1185">Reference proteome</keyword>
<keyword evidence="2 8" id="KW-0813">Transport</keyword>
<keyword evidence="7 8" id="KW-0472">Membrane</keyword>
<sequence>MNIKKLLKLCPTFGLLLGFCPSLAVTTALVNALGMGVAFTFVLVFSNFFVSLLRRFIPQEIRIPLFIIIVVTFVTIIDMLLAGFTPELYKALGIFVPLIVVNCIILGRAEAFAYKNNVWASIKDGLLNGFWFTVGLAILAAARELLGAGTLLGAPVFSANFTPVLLFILPPGGFLLLGFILAYINEDTGVQ</sequence>
<evidence type="ECO:0000256" key="4">
    <source>
        <dbReference type="ARBA" id="ARBA00022967"/>
    </source>
</evidence>
<dbReference type="PIRSF" id="PIRSF006102">
    <property type="entry name" value="NQR_DE"/>
    <property type="match status" value="1"/>
</dbReference>
<dbReference type="Proteomes" id="UP000269352">
    <property type="component" value="Unassembled WGS sequence"/>
</dbReference>
<keyword evidence="8" id="KW-1003">Cell membrane</keyword>
<dbReference type="InterPro" id="IPR003667">
    <property type="entry name" value="NqrDE/RnfAE"/>
</dbReference>
<dbReference type="GO" id="GO:0005886">
    <property type="term" value="C:plasma membrane"/>
    <property type="evidence" value="ECO:0007669"/>
    <property type="project" value="UniProtKB-SubCell"/>
</dbReference>
<organism evidence="10 11">
    <name type="scientific">Termititenax aidoneus</name>
    <dbReference type="NCBI Taxonomy" id="2218524"/>
    <lineage>
        <taxon>Bacteria</taxon>
        <taxon>Bacillati</taxon>
        <taxon>Candidatus Margulisiibacteriota</taxon>
        <taxon>Candidatus Termititenacia</taxon>
        <taxon>Candidatus Termititenacales</taxon>
        <taxon>Candidatus Termititenacaceae</taxon>
        <taxon>Candidatus Termititenax</taxon>
    </lineage>
</organism>
<proteinExistence type="inferred from homology"/>
<feature type="transmembrane region" description="Helical" evidence="8">
    <location>
        <begin position="130"/>
        <end position="152"/>
    </location>
</feature>
<comment type="subcellular location">
    <subcellularLocation>
        <location evidence="8">Cell membrane</location>
        <topology evidence="8">Multi-pass membrane protein</topology>
    </subcellularLocation>
    <subcellularLocation>
        <location evidence="1">Endomembrane system</location>
        <topology evidence="1">Multi-pass membrane protein</topology>
    </subcellularLocation>
</comment>
<dbReference type="EC" id="7.-.-.-" evidence="8"/>
<evidence type="ECO:0000313" key="10">
    <source>
        <dbReference type="EMBL" id="GBR73052.1"/>
    </source>
</evidence>
<dbReference type="AlphaFoldDB" id="A0A388T9L5"/>
<feature type="transmembrane region" description="Helical" evidence="8">
    <location>
        <begin position="34"/>
        <end position="53"/>
    </location>
</feature>
<dbReference type="PANTHER" id="PTHR30586">
    <property type="entry name" value="ELECTRON TRANSPORT COMPLEX PROTEIN RNFE"/>
    <property type="match status" value="1"/>
</dbReference>
<dbReference type="EMBL" id="BGZN01000005">
    <property type="protein sequence ID" value="GBR73052.1"/>
    <property type="molecule type" value="Genomic_DNA"/>
</dbReference>
<keyword evidence="4 8" id="KW-1278">Translocase</keyword>
<dbReference type="NCBIfam" id="TIGR01948">
    <property type="entry name" value="rnfE"/>
    <property type="match status" value="1"/>
</dbReference>
<evidence type="ECO:0000256" key="5">
    <source>
        <dbReference type="ARBA" id="ARBA00022982"/>
    </source>
</evidence>
<dbReference type="Pfam" id="PF02508">
    <property type="entry name" value="Rnf-Nqr"/>
    <property type="match status" value="1"/>
</dbReference>
<dbReference type="HAMAP" id="MF_00478">
    <property type="entry name" value="RsxE_RnfE"/>
    <property type="match status" value="1"/>
</dbReference>
<name>A0A388T9L5_TERA1</name>
<feature type="chain" id="PRO_5017355638" description="Ion-translocating oxidoreductase complex subunit E" evidence="9">
    <location>
        <begin position="25"/>
        <end position="191"/>
    </location>
</feature>
<evidence type="ECO:0000256" key="7">
    <source>
        <dbReference type="ARBA" id="ARBA00023136"/>
    </source>
</evidence>
<evidence type="ECO:0000256" key="3">
    <source>
        <dbReference type="ARBA" id="ARBA00022692"/>
    </source>
</evidence>
<protein>
    <recommendedName>
        <fullName evidence="8">Ion-translocating oxidoreductase complex subunit E</fullName>
        <ecNumber evidence="8">7.-.-.-</ecNumber>
    </recommendedName>
    <alternativeName>
        <fullName evidence="8">Rnf electron transport complex subunit E</fullName>
    </alternativeName>
</protein>
<comment type="similarity">
    <text evidence="8">Belongs to the NqrDE/RnfAE family.</text>
</comment>
<keyword evidence="9" id="KW-0732">Signal</keyword>
<dbReference type="NCBIfam" id="NF009070">
    <property type="entry name" value="PRK12405.1"/>
    <property type="match status" value="1"/>
</dbReference>
<dbReference type="GO" id="GO:0022900">
    <property type="term" value="P:electron transport chain"/>
    <property type="evidence" value="ECO:0007669"/>
    <property type="project" value="UniProtKB-UniRule"/>
</dbReference>